<dbReference type="EMBL" id="CAJNNW010033584">
    <property type="protein sequence ID" value="CAE8719601.1"/>
    <property type="molecule type" value="Genomic_DNA"/>
</dbReference>
<evidence type="ECO:0000313" key="4">
    <source>
        <dbReference type="Proteomes" id="UP000626109"/>
    </source>
</evidence>
<accession>A0A813KZQ3</accession>
<evidence type="ECO:0008006" key="5">
    <source>
        <dbReference type="Google" id="ProtNLM"/>
    </source>
</evidence>
<gene>
    <name evidence="3" type="ORF">PGLA2088_LOCUS40769</name>
</gene>
<feature type="compositionally biased region" description="Low complexity" evidence="1">
    <location>
        <begin position="179"/>
        <end position="199"/>
    </location>
</feature>
<feature type="compositionally biased region" description="Basic and acidic residues" evidence="1">
    <location>
        <begin position="208"/>
        <end position="237"/>
    </location>
</feature>
<name>A0A813KZQ3_POLGL</name>
<reference evidence="3" key="1">
    <citation type="submission" date="2021-02" db="EMBL/GenBank/DDBJ databases">
        <authorList>
            <person name="Dougan E. K."/>
            <person name="Rhodes N."/>
            <person name="Thang M."/>
            <person name="Chan C."/>
        </authorList>
    </citation>
    <scope>NUCLEOTIDE SEQUENCE</scope>
</reference>
<evidence type="ECO:0000313" key="3">
    <source>
        <dbReference type="EMBL" id="CAE8719601.1"/>
    </source>
</evidence>
<evidence type="ECO:0000256" key="2">
    <source>
        <dbReference type="SAM" id="SignalP"/>
    </source>
</evidence>
<comment type="caution">
    <text evidence="3">The sequence shown here is derived from an EMBL/GenBank/DDBJ whole genome shotgun (WGS) entry which is preliminary data.</text>
</comment>
<dbReference type="AlphaFoldDB" id="A0A813KZQ3"/>
<feature type="chain" id="PRO_5032995581" description="RNA helicase" evidence="2">
    <location>
        <begin position="24"/>
        <end position="583"/>
    </location>
</feature>
<evidence type="ECO:0000256" key="1">
    <source>
        <dbReference type="SAM" id="MobiDB-lite"/>
    </source>
</evidence>
<feature type="signal peptide" evidence="2">
    <location>
        <begin position="1"/>
        <end position="23"/>
    </location>
</feature>
<sequence length="583" mass="65145">MPPVGRIAICSSAFTSLLYSSIAAPSVSVFKHCPPSSLERKACIGVVSYCLAQAPRPRTPRSVRAKAAIERLSQAPKGPWSVGDRCQVRDKADDRWLEGKVASICPVKVQLDGGKRACSWRQIEAASKSWWTVGDQVLVRDAVEDTWASGTVSSTDPVKVQVDGGEPRAWRMIQAAVGRSNRPVSSASRARSVDASSTRLARACQLSKRQELREVSTRRQKTRQKDERTRHREESAARHRSLSPGRLKELADSAKNLMKSTKDEQRSFFRQKLEDVKEDGKPLTASRFKKILIGAAVKIATSRGAAQGVQPGEPEQSEALSLLTVKERQAILKDLRHPLPHTAATEDQLLTWLSQQLFSQRCLRLAKQPQAPSDELKRLVSTDRVAELVRLRGRLEEAKEEEDHQLDIVGLEKILLREPKLKLEAMALLTVKERKKILAELGHPFPAAASAEKDFLEWLQKQISLRRAERMRPSQRQLEALEGLKRTEKTEKMALLRAKLDTARVDQESPLTAAVVGNILTEVGLELDALQSLPFKELKLIFTAMGMFVAGSAADIVEQLRHKLWSDRISRRPCFAYHPEVCC</sequence>
<organism evidence="3 4">
    <name type="scientific">Polarella glacialis</name>
    <name type="common">Dinoflagellate</name>
    <dbReference type="NCBI Taxonomy" id="89957"/>
    <lineage>
        <taxon>Eukaryota</taxon>
        <taxon>Sar</taxon>
        <taxon>Alveolata</taxon>
        <taxon>Dinophyceae</taxon>
        <taxon>Suessiales</taxon>
        <taxon>Suessiaceae</taxon>
        <taxon>Polarella</taxon>
    </lineage>
</organism>
<dbReference type="Proteomes" id="UP000626109">
    <property type="component" value="Unassembled WGS sequence"/>
</dbReference>
<keyword evidence="2" id="KW-0732">Signal</keyword>
<protein>
    <recommendedName>
        <fullName evidence="5">RNA helicase</fullName>
    </recommendedName>
</protein>
<feature type="region of interest" description="Disordered" evidence="1">
    <location>
        <begin position="177"/>
        <end position="246"/>
    </location>
</feature>
<proteinExistence type="predicted"/>